<dbReference type="RefSeq" id="WP_340605658.1">
    <property type="nucleotide sequence ID" value="NZ_JBBMXV010000006.1"/>
</dbReference>
<evidence type="ECO:0000259" key="1">
    <source>
        <dbReference type="Pfam" id="PF10263"/>
    </source>
</evidence>
<evidence type="ECO:0000313" key="3">
    <source>
        <dbReference type="Proteomes" id="UP001596312"/>
    </source>
</evidence>
<dbReference type="GO" id="GO:0006950">
    <property type="term" value="P:response to stress"/>
    <property type="evidence" value="ECO:0007669"/>
    <property type="project" value="UniProtKB-ARBA"/>
</dbReference>
<accession>A0ABD5VA65</accession>
<dbReference type="AlphaFoldDB" id="A0ABD5VA65"/>
<dbReference type="EMBL" id="JBHSXQ010000006">
    <property type="protein sequence ID" value="MFC6907015.1"/>
    <property type="molecule type" value="Genomic_DNA"/>
</dbReference>
<feature type="domain" description="SprT-like" evidence="1">
    <location>
        <begin position="1"/>
        <end position="69"/>
    </location>
</feature>
<keyword evidence="3" id="KW-1185">Reference proteome</keyword>
<protein>
    <submittedName>
        <fullName evidence="2">SprT-like domain-containing protein</fullName>
    </submittedName>
</protein>
<dbReference type="InterPro" id="IPR006640">
    <property type="entry name" value="SprT-like_domain"/>
</dbReference>
<organism evidence="2 3">
    <name type="scientific">Halalkalicoccus tibetensis</name>
    <dbReference type="NCBI Taxonomy" id="175632"/>
    <lineage>
        <taxon>Archaea</taxon>
        <taxon>Methanobacteriati</taxon>
        <taxon>Methanobacteriota</taxon>
        <taxon>Stenosarchaea group</taxon>
        <taxon>Halobacteria</taxon>
        <taxon>Halobacteriales</taxon>
        <taxon>Halococcaceae</taxon>
        <taxon>Halalkalicoccus</taxon>
    </lineage>
</organism>
<proteinExistence type="predicted"/>
<name>A0ABD5VA65_9EURY</name>
<evidence type="ECO:0000313" key="2">
    <source>
        <dbReference type="EMBL" id="MFC6907015.1"/>
    </source>
</evidence>
<gene>
    <name evidence="2" type="ORF">ACFQGH_17635</name>
</gene>
<dbReference type="Pfam" id="PF10263">
    <property type="entry name" value="SprT-like"/>
    <property type="match status" value="1"/>
</dbReference>
<dbReference type="Proteomes" id="UP001596312">
    <property type="component" value="Unassembled WGS sequence"/>
</dbReference>
<reference evidence="2 3" key="1">
    <citation type="journal article" date="2019" name="Int. J. Syst. Evol. Microbiol.">
        <title>The Global Catalogue of Microorganisms (GCM) 10K type strain sequencing project: providing services to taxonomists for standard genome sequencing and annotation.</title>
        <authorList>
            <consortium name="The Broad Institute Genomics Platform"/>
            <consortium name="The Broad Institute Genome Sequencing Center for Infectious Disease"/>
            <person name="Wu L."/>
            <person name="Ma J."/>
        </authorList>
    </citation>
    <scope>NUCLEOTIDE SEQUENCE [LARGE SCALE GENOMIC DNA]</scope>
    <source>
        <strain evidence="2 3">CGMCC 1.3240</strain>
    </source>
</reference>
<sequence length="121" mass="14387">MQRSAGVAIYDQQSEQITIRLSWDAYEAYGWEQFSRVVRHELIHAWQYHEYSKADHGSTFKQWVEPLETDRHCEQYAEPNYWVICEECGSRDPRYRRSKVVKQPEKYSCGRCGGAISIEYV</sequence>
<comment type="caution">
    <text evidence="2">The sequence shown here is derived from an EMBL/GenBank/DDBJ whole genome shotgun (WGS) entry which is preliminary data.</text>
</comment>